<dbReference type="Proteomes" id="UP000756530">
    <property type="component" value="Unassembled WGS sequence"/>
</dbReference>
<organism evidence="7 8">
    <name type="scientific">Maritimibacter dapengensis</name>
    <dbReference type="NCBI Taxonomy" id="2836868"/>
    <lineage>
        <taxon>Bacteria</taxon>
        <taxon>Pseudomonadati</taxon>
        <taxon>Pseudomonadota</taxon>
        <taxon>Alphaproteobacteria</taxon>
        <taxon>Rhodobacterales</taxon>
        <taxon>Roseobacteraceae</taxon>
        <taxon>Maritimibacter</taxon>
    </lineage>
</organism>
<dbReference type="Pfam" id="PF13624">
    <property type="entry name" value="SurA_N_3"/>
    <property type="match status" value="1"/>
</dbReference>
<evidence type="ECO:0000259" key="6">
    <source>
        <dbReference type="Pfam" id="PF13145"/>
    </source>
</evidence>
<evidence type="ECO:0000256" key="1">
    <source>
        <dbReference type="ARBA" id="ARBA00004236"/>
    </source>
</evidence>
<dbReference type="PANTHER" id="PTHR47529:SF1">
    <property type="entry name" value="PERIPLASMIC CHAPERONE PPID"/>
    <property type="match status" value="1"/>
</dbReference>
<evidence type="ECO:0000313" key="7">
    <source>
        <dbReference type="EMBL" id="MBV7378476.1"/>
    </source>
</evidence>
<dbReference type="Pfam" id="PF13145">
    <property type="entry name" value="Rotamase_2"/>
    <property type="match status" value="1"/>
</dbReference>
<name>A0ABS6T1P9_9RHOB</name>
<dbReference type="InterPro" id="IPR000297">
    <property type="entry name" value="PPIase_PpiC"/>
</dbReference>
<dbReference type="RefSeq" id="WP_218391609.1">
    <property type="nucleotide sequence ID" value="NZ_JAHUZE010000001.1"/>
</dbReference>
<accession>A0ABS6T1P9</accession>
<sequence>MFSNISRFFVWIIMGMVLIGLVGFGSFNFGSSGNSIGRVGDTDIDASAYFRELNAELNAWQAETGQNLTMQQAQSIGLDQQVLSRVIAQAALDHETSRLGVSVGDRELADRVTEIEAFQNVGGNFDRETYDFVLDQSGLTAREFEESLRNDVARTVLAGAVTQGITLPEVYTATLYGWARETRDFTWAEVTPDALEEPIGAPTEEELQAYYEANPDAFTLPETRQITYAWLRPEDLIDSVPVDEGQIQAAYDARLDEYQVPERRLVERLVYGNAEDAQAALERIESGETTFDGEVAARGLELDDVDLGDVTERQLGDAAEEIFALEEPGVVGPIETSLGPALFRMNAVLQAQNTALEEVEDELRAEVAADEAARQVRARASQIDEALAGGLTLEDLAAEQDVPVAKIGWFEGMEDGIAAYDGFREAAREVTTDDFPEVTELEDGSIFALRLDGIEEPVLQPLEDVRAEVEAGWRAQAQSEALQARAQELIEAIDAGETPASLGLTEVAEEAIPRTGYIQGAPAAMVETVFDSEPGGWMTVSGGGRVVIVQVEAVNAPDQDSDEAQQIKSSYGQRVSQSVALDIQEAFATAIEDEAGVTLDQAMLNAVHANFP</sequence>
<proteinExistence type="predicted"/>
<feature type="transmembrane region" description="Helical" evidence="5">
    <location>
        <begin position="9"/>
        <end position="29"/>
    </location>
</feature>
<keyword evidence="4" id="KW-0143">Chaperone</keyword>
<dbReference type="InterPro" id="IPR052029">
    <property type="entry name" value="PpiD_chaperone"/>
</dbReference>
<gene>
    <name evidence="7" type="ORF">KJP28_06025</name>
</gene>
<protein>
    <submittedName>
        <fullName evidence="7">SurA N-terminal domain-containing protein</fullName>
    </submittedName>
</protein>
<feature type="domain" description="PpiC" evidence="6">
    <location>
        <begin position="242"/>
        <end position="361"/>
    </location>
</feature>
<reference evidence="7 8" key="1">
    <citation type="submission" date="2021-05" db="EMBL/GenBank/DDBJ databases">
        <title>Culturable bacteria isolated from Daya Bay.</title>
        <authorList>
            <person name="Zheng W."/>
            <person name="Yu S."/>
            <person name="Huang Y."/>
        </authorList>
    </citation>
    <scope>NUCLEOTIDE SEQUENCE [LARGE SCALE GENOMIC DNA]</scope>
    <source>
        <strain evidence="7 8">DP4N28-5</strain>
    </source>
</reference>
<comment type="caution">
    <text evidence="7">The sequence shown here is derived from an EMBL/GenBank/DDBJ whole genome shotgun (WGS) entry which is preliminary data.</text>
</comment>
<keyword evidence="5" id="KW-1133">Transmembrane helix</keyword>
<dbReference type="EMBL" id="JAHUZE010000001">
    <property type="protein sequence ID" value="MBV7378476.1"/>
    <property type="molecule type" value="Genomic_DNA"/>
</dbReference>
<dbReference type="PANTHER" id="PTHR47529">
    <property type="entry name" value="PEPTIDYL-PROLYL CIS-TRANS ISOMERASE D"/>
    <property type="match status" value="1"/>
</dbReference>
<keyword evidence="2" id="KW-1003">Cell membrane</keyword>
<keyword evidence="5" id="KW-0812">Transmembrane</keyword>
<evidence type="ECO:0000256" key="2">
    <source>
        <dbReference type="ARBA" id="ARBA00022475"/>
    </source>
</evidence>
<comment type="subcellular location">
    <subcellularLocation>
        <location evidence="1">Cell membrane</location>
    </subcellularLocation>
</comment>
<evidence type="ECO:0000256" key="5">
    <source>
        <dbReference type="SAM" id="Phobius"/>
    </source>
</evidence>
<keyword evidence="3 5" id="KW-0472">Membrane</keyword>
<evidence type="ECO:0000256" key="3">
    <source>
        <dbReference type="ARBA" id="ARBA00023136"/>
    </source>
</evidence>
<evidence type="ECO:0000313" key="8">
    <source>
        <dbReference type="Proteomes" id="UP000756530"/>
    </source>
</evidence>
<evidence type="ECO:0000256" key="4">
    <source>
        <dbReference type="ARBA" id="ARBA00023186"/>
    </source>
</evidence>
<keyword evidence="8" id="KW-1185">Reference proteome</keyword>